<organism evidence="2 3">
    <name type="scientific">Billgrantia gudaonensis</name>
    <dbReference type="NCBI Taxonomy" id="376427"/>
    <lineage>
        <taxon>Bacteria</taxon>
        <taxon>Pseudomonadati</taxon>
        <taxon>Pseudomonadota</taxon>
        <taxon>Gammaproteobacteria</taxon>
        <taxon>Oceanospirillales</taxon>
        <taxon>Halomonadaceae</taxon>
        <taxon>Billgrantia</taxon>
    </lineage>
</organism>
<sequence length="253" mass="27278">MSASMETFELQRLTVETGLALEETLLESICQGESRFGLVAWSPTDRALVMPRRHERVAGFPEARRALSERGWPIRFRATGGTPVPQSPAVVNVALALRCQVGSSAAHLEWGYHRLGDPWCAWLAALGVRYVDLGSAPGAYCDGRFNVRIGGRKLVGTAQRWRRVRGSRDMAMLAHGAMQVGDTPEALVAVVNAYQATVGDPQRFAAGSHVALSQALPDLAPEAALPELLERLVATPHAHGVQPVTGDRGEARS</sequence>
<dbReference type="InterPro" id="IPR045864">
    <property type="entry name" value="aa-tRNA-synth_II/BPL/LPL"/>
</dbReference>
<dbReference type="PANTHER" id="PTHR43679:SF2">
    <property type="entry name" value="OCTANOYL-[GCVH]:PROTEIN N-OCTANOYLTRANSFERASE"/>
    <property type="match status" value="1"/>
</dbReference>
<gene>
    <name evidence="2" type="ORF">SAMN04487954_10624</name>
</gene>
<feature type="domain" description="BPL/LPL catalytic" evidence="1">
    <location>
        <begin position="32"/>
        <end position="240"/>
    </location>
</feature>
<dbReference type="STRING" id="376427.SAMN04487954_10624"/>
<name>A0A1G8UY39_9GAMM</name>
<dbReference type="PANTHER" id="PTHR43679">
    <property type="entry name" value="OCTANOYLTRANSFERASE LIPM-RELATED"/>
    <property type="match status" value="1"/>
</dbReference>
<dbReference type="SUPFAM" id="SSF55681">
    <property type="entry name" value="Class II aaRS and biotin synthetases"/>
    <property type="match status" value="1"/>
</dbReference>
<dbReference type="InterPro" id="IPR004143">
    <property type="entry name" value="BPL_LPL_catalytic"/>
</dbReference>
<dbReference type="PROSITE" id="PS51733">
    <property type="entry name" value="BPL_LPL_CATALYTIC"/>
    <property type="match status" value="1"/>
</dbReference>
<evidence type="ECO:0000259" key="1">
    <source>
        <dbReference type="PROSITE" id="PS51733"/>
    </source>
</evidence>
<dbReference type="RefSeq" id="WP_218118592.1">
    <property type="nucleotide sequence ID" value="NZ_FNES01000006.1"/>
</dbReference>
<proteinExistence type="predicted"/>
<dbReference type="EMBL" id="FNES01000006">
    <property type="protein sequence ID" value="SDJ58776.1"/>
    <property type="molecule type" value="Genomic_DNA"/>
</dbReference>
<dbReference type="AlphaFoldDB" id="A0A1G8UY39"/>
<dbReference type="Gene3D" id="3.30.930.10">
    <property type="entry name" value="Bira Bifunctional Protein, Domain 2"/>
    <property type="match status" value="1"/>
</dbReference>
<dbReference type="InterPro" id="IPR050664">
    <property type="entry name" value="Octanoyltrans_LipM/LipL"/>
</dbReference>
<protein>
    <recommendedName>
        <fullName evidence="1">BPL/LPL catalytic domain-containing protein</fullName>
    </recommendedName>
</protein>
<reference evidence="2 3" key="1">
    <citation type="submission" date="2016-10" db="EMBL/GenBank/DDBJ databases">
        <authorList>
            <person name="de Groot N.N."/>
        </authorList>
    </citation>
    <scope>NUCLEOTIDE SEQUENCE [LARGE SCALE GENOMIC DNA]</scope>
    <source>
        <strain evidence="2 3">CGMCC 1.6133</strain>
    </source>
</reference>
<evidence type="ECO:0000313" key="3">
    <source>
        <dbReference type="Proteomes" id="UP000198525"/>
    </source>
</evidence>
<evidence type="ECO:0000313" key="2">
    <source>
        <dbReference type="EMBL" id="SDJ58776.1"/>
    </source>
</evidence>
<keyword evidence="3" id="KW-1185">Reference proteome</keyword>
<dbReference type="Pfam" id="PF21948">
    <property type="entry name" value="LplA-B_cat"/>
    <property type="match status" value="1"/>
</dbReference>
<dbReference type="Proteomes" id="UP000198525">
    <property type="component" value="Unassembled WGS sequence"/>
</dbReference>
<accession>A0A1G8UY39</accession>